<dbReference type="PROSITE" id="PS50082">
    <property type="entry name" value="WD_REPEATS_2"/>
    <property type="match status" value="6"/>
</dbReference>
<dbReference type="PROSITE" id="PS00678">
    <property type="entry name" value="WD_REPEATS_1"/>
    <property type="match status" value="3"/>
</dbReference>
<dbReference type="PANTHER" id="PTHR10622:SF12">
    <property type="entry name" value="HET DOMAIN-CONTAINING PROTEIN"/>
    <property type="match status" value="1"/>
</dbReference>
<dbReference type="InterPro" id="IPR015943">
    <property type="entry name" value="WD40/YVTN_repeat-like_dom_sf"/>
</dbReference>
<evidence type="ECO:0000256" key="1">
    <source>
        <dbReference type="ARBA" id="ARBA00022574"/>
    </source>
</evidence>
<feature type="repeat" description="WD" evidence="3">
    <location>
        <begin position="830"/>
        <end position="870"/>
    </location>
</feature>
<dbReference type="SMART" id="SM00320">
    <property type="entry name" value="WD40"/>
    <property type="match status" value="6"/>
</dbReference>
<keyword evidence="1 3" id="KW-0853">WD repeat</keyword>
<proteinExistence type="predicted"/>
<dbReference type="AlphaFoldDB" id="A0A2J6Q4S7"/>
<dbReference type="SUPFAM" id="SSF50978">
    <property type="entry name" value="WD40 repeat-like"/>
    <property type="match status" value="1"/>
</dbReference>
<reference evidence="4 5" key="1">
    <citation type="submission" date="2016-05" db="EMBL/GenBank/DDBJ databases">
        <title>A degradative enzymes factory behind the ericoid mycorrhizal symbiosis.</title>
        <authorList>
            <consortium name="DOE Joint Genome Institute"/>
            <person name="Martino E."/>
            <person name="Morin E."/>
            <person name="Grelet G."/>
            <person name="Kuo A."/>
            <person name="Kohler A."/>
            <person name="Daghino S."/>
            <person name="Barry K."/>
            <person name="Choi C."/>
            <person name="Cichocki N."/>
            <person name="Clum A."/>
            <person name="Copeland A."/>
            <person name="Hainaut M."/>
            <person name="Haridas S."/>
            <person name="Labutti K."/>
            <person name="Lindquist E."/>
            <person name="Lipzen A."/>
            <person name="Khouja H.-R."/>
            <person name="Murat C."/>
            <person name="Ohm R."/>
            <person name="Olson A."/>
            <person name="Spatafora J."/>
            <person name="Veneault-Fourrey C."/>
            <person name="Henrissat B."/>
            <person name="Grigoriev I."/>
            <person name="Martin F."/>
            <person name="Perotto S."/>
        </authorList>
    </citation>
    <scope>NUCLEOTIDE SEQUENCE [LARGE SCALE GENOMIC DNA]</scope>
    <source>
        <strain evidence="4 5">UAMH 7357</strain>
    </source>
</reference>
<dbReference type="CDD" id="cd00200">
    <property type="entry name" value="WD40"/>
    <property type="match status" value="1"/>
</dbReference>
<feature type="repeat" description="WD" evidence="3">
    <location>
        <begin position="955"/>
        <end position="987"/>
    </location>
</feature>
<feature type="repeat" description="WD" evidence="3">
    <location>
        <begin position="871"/>
        <end position="912"/>
    </location>
</feature>
<dbReference type="OrthoDB" id="674604at2759"/>
<dbReference type="Pfam" id="PF00400">
    <property type="entry name" value="WD40"/>
    <property type="match status" value="6"/>
</dbReference>
<feature type="repeat" description="WD" evidence="3">
    <location>
        <begin position="913"/>
        <end position="954"/>
    </location>
</feature>
<evidence type="ECO:0000313" key="5">
    <source>
        <dbReference type="Proteomes" id="UP000235672"/>
    </source>
</evidence>
<protein>
    <submittedName>
        <fullName evidence="4">Uncharacterized protein</fullName>
    </submittedName>
</protein>
<dbReference type="InterPro" id="IPR019775">
    <property type="entry name" value="WD40_repeat_CS"/>
</dbReference>
<evidence type="ECO:0000256" key="2">
    <source>
        <dbReference type="ARBA" id="ARBA00022737"/>
    </source>
</evidence>
<keyword evidence="2" id="KW-0677">Repeat</keyword>
<dbReference type="Gene3D" id="2.130.10.10">
    <property type="entry name" value="YVTN repeat-like/Quinoprotein amine dehydrogenase"/>
    <property type="match status" value="3"/>
</dbReference>
<dbReference type="InterPro" id="IPR020472">
    <property type="entry name" value="WD40_PAC1"/>
</dbReference>
<evidence type="ECO:0000256" key="3">
    <source>
        <dbReference type="PROSITE-ProRule" id="PRU00221"/>
    </source>
</evidence>
<dbReference type="PROSITE" id="PS50294">
    <property type="entry name" value="WD_REPEATS_REGION"/>
    <property type="match status" value="5"/>
</dbReference>
<name>A0A2J6Q4S7_9HELO</name>
<dbReference type="Proteomes" id="UP000235672">
    <property type="component" value="Unassembled WGS sequence"/>
</dbReference>
<evidence type="ECO:0000313" key="4">
    <source>
        <dbReference type="EMBL" id="PMD21292.1"/>
    </source>
</evidence>
<keyword evidence="5" id="KW-1185">Reference proteome</keyword>
<feature type="repeat" description="WD" evidence="3">
    <location>
        <begin position="1001"/>
        <end position="1026"/>
    </location>
</feature>
<dbReference type="PRINTS" id="PR00320">
    <property type="entry name" value="GPROTEINBRPT"/>
</dbReference>
<dbReference type="STRING" id="1745343.A0A2J6Q4S7"/>
<dbReference type="InterPro" id="IPR001680">
    <property type="entry name" value="WD40_rpt"/>
</dbReference>
<organism evidence="4 5">
    <name type="scientific">Hyaloscypha hepaticicola</name>
    <dbReference type="NCBI Taxonomy" id="2082293"/>
    <lineage>
        <taxon>Eukaryota</taxon>
        <taxon>Fungi</taxon>
        <taxon>Dikarya</taxon>
        <taxon>Ascomycota</taxon>
        <taxon>Pezizomycotina</taxon>
        <taxon>Leotiomycetes</taxon>
        <taxon>Helotiales</taxon>
        <taxon>Hyaloscyphaceae</taxon>
        <taxon>Hyaloscypha</taxon>
    </lineage>
</organism>
<gene>
    <name evidence="4" type="ORF">NA56DRAFT_748783</name>
</gene>
<dbReference type="EMBL" id="KZ613481">
    <property type="protein sequence ID" value="PMD21292.1"/>
    <property type="molecule type" value="Genomic_DNA"/>
</dbReference>
<dbReference type="PANTHER" id="PTHR10622">
    <property type="entry name" value="HET DOMAIN-CONTAINING PROTEIN"/>
    <property type="match status" value="1"/>
</dbReference>
<accession>A0A2J6Q4S7</accession>
<feature type="repeat" description="WD" evidence="3">
    <location>
        <begin position="788"/>
        <end position="829"/>
    </location>
</feature>
<sequence>MAFLRLLQRKHNGEIVFREPTSDNVPAYAILSHTWEKKEKEVILQDMEVGADMTKVTSKAGWKKIEFCAKQALTEAINSMFKWYQEAAVCYVYLPDLEEDDGRDIHDVLKLTKYKWFRRGWTLQELIASRHIQFYDRSWKLRGNKASLRQMLYAITKIDEKVLADSSLLPTIPVARRMSWAAKRQTTREEDLAYCLFGIFNVHLPLIYGEGTRAFIRLQEAIAQDNNDLSLFAWTAHDKRFVGLKYRGLMAESPREFKRYSHIKSALGPAWQNDEYTITNKGIRLTATVIESEIDGMKDYLLGLQCYDGRNQLANGQHNPVFIRLVRTLTGYVRHTAGLALVSPDGMASTKPLSLYVAKSISERESRTLESNLSQPFQLTLVKSLPDAYGAEFYHARPHHLWDKHSWSFITDGSKHFTGVVRLCLWGSLEQRHRFSLNNRCKCTKVGEEPAPPDSLVFSNNTHSWYWPHFFILLGLHDSGGSSHRPWLSVHDTSSEDGKMISTLLSHQQNRGIGVVMDGIRAIYLPRRITIWEETFTPRATKTDEKSSKDIMSEFGMTFAISNATQAMCLLKLAENGEISLTEDITYPIMPYTILSHTWGEDDEEVNFDDLKDRSRETKDGYKKLRFCGQQAARDAFGNSRWFTRGWTLQELIAPLSVEFFCSNGNRLGNKKSLEGLLHKITEIPGSALRGHPLSEYSFNYRISWARNRETKCEEDLVYCLLDILDISIPVIYGEGKGNAFRRLNRELKYRIDKLPQTTLNNAKHRVDEFTQATLNNAKRYSILQQTLKGHSNTVTSVAFSPNSRLLASASRDKTVRLWDAATGALQQTLTGHSNEVNSVDFSSDSRLLASASSSKIMLWDTATGALQQTLKGQRGVVWTVAFSPDSRLLASASSDKTVRLWDAATGALQQTLEGHSDWVNSVAFSPDSRLLASASRDKTVRLWDAATGALQQTLEGHSDGVKSVAFSPDSMLLASASHDKTVRLWDGATGTLQLMLKGLVSSMAFSPDSRLLVLASFGKTVQFWDAITRVIIASASHKTVQLWSAATAQVVKEPGLISGLLAQLELKLRPQSQELPSLDSAASHA</sequence>
<dbReference type="InterPro" id="IPR036322">
    <property type="entry name" value="WD40_repeat_dom_sf"/>
</dbReference>